<accession>A0A7S0CDU2</accession>
<dbReference type="AlphaFoldDB" id="A0A7S0CDU2"/>
<dbReference type="EMBL" id="HBEL01036003">
    <property type="protein sequence ID" value="CAD8420709.1"/>
    <property type="molecule type" value="Transcribed_RNA"/>
</dbReference>
<proteinExistence type="predicted"/>
<evidence type="ECO:0000313" key="1">
    <source>
        <dbReference type="EMBL" id="CAD8420709.1"/>
    </source>
</evidence>
<sequence length="151" mass="16266">MPPDGTCLCGHLNPTSLVTPVPTPDVTSAAPTIPPVTSVVCEDDGDLKFRKSCKTAQNGRRMIQPDDVLRRGPMACIPTKHVQNSVKSAHRIVKMSMIIVTALGDANRAKKILRTLITPGVAGRRATRAATNGNMQNLSRRDVFVKSPVRS</sequence>
<organism evidence="1">
    <name type="scientific">Proboscia inermis</name>
    <dbReference type="NCBI Taxonomy" id="420281"/>
    <lineage>
        <taxon>Eukaryota</taxon>
        <taxon>Sar</taxon>
        <taxon>Stramenopiles</taxon>
        <taxon>Ochrophyta</taxon>
        <taxon>Bacillariophyta</taxon>
        <taxon>Coscinodiscophyceae</taxon>
        <taxon>Rhizosoleniophycidae</taxon>
        <taxon>Rhizosoleniales</taxon>
        <taxon>Rhizosoleniaceae</taxon>
        <taxon>Proboscia</taxon>
    </lineage>
</organism>
<name>A0A7S0CDU2_9STRA</name>
<reference evidence="1" key="1">
    <citation type="submission" date="2021-01" db="EMBL/GenBank/DDBJ databases">
        <authorList>
            <person name="Corre E."/>
            <person name="Pelletier E."/>
            <person name="Niang G."/>
            <person name="Scheremetjew M."/>
            <person name="Finn R."/>
            <person name="Kale V."/>
            <person name="Holt S."/>
            <person name="Cochrane G."/>
            <person name="Meng A."/>
            <person name="Brown T."/>
            <person name="Cohen L."/>
        </authorList>
    </citation>
    <scope>NUCLEOTIDE SEQUENCE</scope>
    <source>
        <strain evidence="1">CCAP1064/1</strain>
    </source>
</reference>
<gene>
    <name evidence="1" type="ORF">PINE0816_LOCUS16860</name>
</gene>
<protein>
    <submittedName>
        <fullName evidence="1">Uncharacterized protein</fullName>
    </submittedName>
</protein>